<dbReference type="EMBL" id="PUHQ01000061">
    <property type="protein sequence ID" value="KAG0658859.1"/>
    <property type="molecule type" value="Genomic_DNA"/>
</dbReference>
<dbReference type="OrthoDB" id="5360893at2759"/>
<evidence type="ECO:0000313" key="3">
    <source>
        <dbReference type="Proteomes" id="UP000777482"/>
    </source>
</evidence>
<accession>A0A9P6VYU6</accession>
<organism evidence="2 3">
    <name type="scientific">Rhodotorula mucilaginosa</name>
    <name type="common">Yeast</name>
    <name type="synonym">Rhodotorula rubra</name>
    <dbReference type="NCBI Taxonomy" id="5537"/>
    <lineage>
        <taxon>Eukaryota</taxon>
        <taxon>Fungi</taxon>
        <taxon>Dikarya</taxon>
        <taxon>Basidiomycota</taxon>
        <taxon>Pucciniomycotina</taxon>
        <taxon>Microbotryomycetes</taxon>
        <taxon>Sporidiobolales</taxon>
        <taxon>Sporidiobolaceae</taxon>
        <taxon>Rhodotorula</taxon>
    </lineage>
</organism>
<sequence length="177" mass="19731">MTAIGPTAGSSVRRLPEQNAGRAAPTPHKASWRAPMPKNIDKKQDKLVQDVRKTCERLKLSLNGCLPWLRADSKRQCSQGRRTRPPGSRRRAWQLTEAVDRDNLGYIPNSIEISGAKWADPTREDGLVEAALDEEPPFQRSSLEEMAQTNSLATRSISAEGTRLKRMRDEATLLTGK</sequence>
<gene>
    <name evidence="2" type="ORF">C6P46_005605</name>
</gene>
<feature type="compositionally biased region" description="Polar residues" evidence="1">
    <location>
        <begin position="147"/>
        <end position="159"/>
    </location>
</feature>
<feature type="region of interest" description="Disordered" evidence="1">
    <location>
        <begin position="136"/>
        <end position="177"/>
    </location>
</feature>
<reference evidence="2 3" key="1">
    <citation type="submission" date="2020-11" db="EMBL/GenBank/DDBJ databases">
        <title>Kefir isolates.</title>
        <authorList>
            <person name="Marcisauskas S."/>
            <person name="Kim Y."/>
            <person name="Blasche S."/>
        </authorList>
    </citation>
    <scope>NUCLEOTIDE SEQUENCE [LARGE SCALE GENOMIC DNA]</scope>
    <source>
        <strain evidence="2 3">KR</strain>
    </source>
</reference>
<evidence type="ECO:0000256" key="1">
    <source>
        <dbReference type="SAM" id="MobiDB-lite"/>
    </source>
</evidence>
<evidence type="ECO:0000313" key="2">
    <source>
        <dbReference type="EMBL" id="KAG0658859.1"/>
    </source>
</evidence>
<proteinExistence type="predicted"/>
<comment type="caution">
    <text evidence="2">The sequence shown here is derived from an EMBL/GenBank/DDBJ whole genome shotgun (WGS) entry which is preliminary data.</text>
</comment>
<dbReference type="AlphaFoldDB" id="A0A9P6VYU6"/>
<keyword evidence="3" id="KW-1185">Reference proteome</keyword>
<feature type="region of interest" description="Disordered" evidence="1">
    <location>
        <begin position="1"/>
        <end position="44"/>
    </location>
</feature>
<name>A0A9P6VYU6_RHOMI</name>
<dbReference type="Proteomes" id="UP000777482">
    <property type="component" value="Unassembled WGS sequence"/>
</dbReference>
<protein>
    <submittedName>
        <fullName evidence="2">Uncharacterized protein</fullName>
    </submittedName>
</protein>